<sequence>MKLRVLGCAGAEFPHFHPSAFLVDDSLLLDAGTIGAVLSEHEQWAIARIFITHAHLDHIRGIPMLADNIVIKELNKSLTIHGIRETIESLSTHLLNDVIWPDFSKIPSTHPVIRYNPIVPEVELEVGGYKIMAVEVNHTVPAVGYIVRKGNKSIIYTGDTGPTDRLWDFTDNISALIVEVSFPNEMEKLALLTRHLTPALLATELKKIKNLPPRILITHPKPQHYDKIASELDDLGVEQIELLRDGNIYEF</sequence>
<gene>
    <name evidence="2" type="ordered locus">Geob_2688</name>
</gene>
<dbReference type="GO" id="GO:1902660">
    <property type="term" value="P:negative regulation of glucose mediated signaling pathway"/>
    <property type="evidence" value="ECO:0007669"/>
    <property type="project" value="TreeGrafter"/>
</dbReference>
<dbReference type="SMART" id="SM00849">
    <property type="entry name" value="Lactamase_B"/>
    <property type="match status" value="1"/>
</dbReference>
<evidence type="ECO:0000313" key="3">
    <source>
        <dbReference type="Proteomes" id="UP000007721"/>
    </source>
</evidence>
<proteinExistence type="predicted"/>
<keyword evidence="2" id="KW-0378">Hydrolase</keyword>
<dbReference type="Proteomes" id="UP000007721">
    <property type="component" value="Chromosome"/>
</dbReference>
<dbReference type="PRINTS" id="PR00388">
    <property type="entry name" value="PDIESTERASE2"/>
</dbReference>
<dbReference type="InterPro" id="IPR000396">
    <property type="entry name" value="Pdiesterase2"/>
</dbReference>
<dbReference type="GO" id="GO:0004115">
    <property type="term" value="F:3',5'-cyclic-AMP phosphodiesterase activity"/>
    <property type="evidence" value="ECO:0007669"/>
    <property type="project" value="InterPro"/>
</dbReference>
<dbReference type="GO" id="GO:0006198">
    <property type="term" value="P:cAMP catabolic process"/>
    <property type="evidence" value="ECO:0007669"/>
    <property type="project" value="InterPro"/>
</dbReference>
<dbReference type="GO" id="GO:0047555">
    <property type="term" value="F:3',5'-cyclic-GMP phosphodiesterase activity"/>
    <property type="evidence" value="ECO:0007669"/>
    <property type="project" value="TreeGrafter"/>
</dbReference>
<dbReference type="OrthoDB" id="9803916at2"/>
<dbReference type="PANTHER" id="PTHR28283:SF1">
    <property type="entry name" value="3',5'-CYCLIC-NUCLEOTIDE PHOSPHODIESTERASE 1"/>
    <property type="match status" value="1"/>
</dbReference>
<name>B9M1F6_GEODF</name>
<dbReference type="eggNOG" id="COG1234">
    <property type="taxonomic scope" value="Bacteria"/>
</dbReference>
<dbReference type="HOGENOM" id="CLU_1060731_0_0_7"/>
<dbReference type="AlphaFoldDB" id="B9M1F6"/>
<feature type="domain" description="Metallo-beta-lactamase" evidence="1">
    <location>
        <begin position="17"/>
        <end position="200"/>
    </location>
</feature>
<evidence type="ECO:0000259" key="1">
    <source>
        <dbReference type="SMART" id="SM00849"/>
    </source>
</evidence>
<dbReference type="KEGG" id="geo:Geob_2688"/>
<dbReference type="SUPFAM" id="SSF56281">
    <property type="entry name" value="Metallo-hydrolase/oxidoreductase"/>
    <property type="match status" value="1"/>
</dbReference>
<reference evidence="2 3" key="1">
    <citation type="submission" date="2009-01" db="EMBL/GenBank/DDBJ databases">
        <title>Complete sequence of Geobacter sp. FRC-32.</title>
        <authorList>
            <consortium name="US DOE Joint Genome Institute"/>
            <person name="Lucas S."/>
            <person name="Copeland A."/>
            <person name="Lapidus A."/>
            <person name="Glavina del Rio T."/>
            <person name="Dalin E."/>
            <person name="Tice H."/>
            <person name="Bruce D."/>
            <person name="Goodwin L."/>
            <person name="Pitluck S."/>
            <person name="Saunders E."/>
            <person name="Brettin T."/>
            <person name="Detter J.C."/>
            <person name="Han C."/>
            <person name="Larimer F."/>
            <person name="Land M."/>
            <person name="Hauser L."/>
            <person name="Kyrpides N."/>
            <person name="Ovchinnikova G."/>
            <person name="Kostka J."/>
            <person name="Richardson P."/>
        </authorList>
    </citation>
    <scope>NUCLEOTIDE SEQUENCE [LARGE SCALE GENOMIC DNA]</scope>
    <source>
        <strain evidence="3">DSM 22248 / JCM 15807 / FRC-32</strain>
    </source>
</reference>
<keyword evidence="3" id="KW-1185">Reference proteome</keyword>
<dbReference type="STRING" id="316067.Geob_2688"/>
<dbReference type="Pfam" id="PF12706">
    <property type="entry name" value="Lactamase_B_2"/>
    <property type="match status" value="1"/>
</dbReference>
<organism evidence="2 3">
    <name type="scientific">Geotalea daltonii (strain DSM 22248 / JCM 15807 / FRC-32)</name>
    <name type="common">Geobacter daltonii</name>
    <dbReference type="NCBI Taxonomy" id="316067"/>
    <lineage>
        <taxon>Bacteria</taxon>
        <taxon>Pseudomonadati</taxon>
        <taxon>Thermodesulfobacteriota</taxon>
        <taxon>Desulfuromonadia</taxon>
        <taxon>Geobacterales</taxon>
        <taxon>Geobacteraceae</taxon>
        <taxon>Geotalea</taxon>
    </lineage>
</organism>
<evidence type="ECO:0000313" key="2">
    <source>
        <dbReference type="EMBL" id="ACM21038.1"/>
    </source>
</evidence>
<dbReference type="CDD" id="cd07735">
    <property type="entry name" value="class_II_PDE_MBL-fold"/>
    <property type="match status" value="1"/>
</dbReference>
<dbReference type="Gene3D" id="3.60.15.10">
    <property type="entry name" value="Ribonuclease Z/Hydroxyacylglutathione hydrolase-like"/>
    <property type="match status" value="1"/>
</dbReference>
<dbReference type="InterPro" id="IPR036866">
    <property type="entry name" value="RibonucZ/Hydroxyglut_hydro"/>
</dbReference>
<dbReference type="EMBL" id="CP001390">
    <property type="protein sequence ID" value="ACM21038.1"/>
    <property type="molecule type" value="Genomic_DNA"/>
</dbReference>
<dbReference type="PANTHER" id="PTHR28283">
    <property type="entry name" value="3',5'-CYCLIC-NUCLEOTIDE PHOSPHODIESTERASE 1"/>
    <property type="match status" value="1"/>
</dbReference>
<dbReference type="InterPro" id="IPR001279">
    <property type="entry name" value="Metallo-B-lactamas"/>
</dbReference>
<protein>
    <submittedName>
        <fullName evidence="2">Metal-dependent hydrolase, beta-lactamase superfamily</fullName>
    </submittedName>
</protein>
<dbReference type="RefSeq" id="WP_012647766.1">
    <property type="nucleotide sequence ID" value="NC_011979.1"/>
</dbReference>
<accession>B9M1F6</accession>